<gene>
    <name evidence="1" type="ORF">KOI35_26770</name>
</gene>
<dbReference type="InterPro" id="IPR000415">
    <property type="entry name" value="Nitroreductase-like"/>
</dbReference>
<protein>
    <recommendedName>
        <fullName evidence="3">Nitroreductase</fullName>
    </recommendedName>
</protein>
<dbReference type="Gene3D" id="3.40.109.10">
    <property type="entry name" value="NADH Oxidase"/>
    <property type="match status" value="1"/>
</dbReference>
<organism evidence="1 2">
    <name type="scientific">Paractinoplanes bogorensis</name>
    <dbReference type="NCBI Taxonomy" id="1610840"/>
    <lineage>
        <taxon>Bacteria</taxon>
        <taxon>Bacillati</taxon>
        <taxon>Actinomycetota</taxon>
        <taxon>Actinomycetes</taxon>
        <taxon>Micromonosporales</taxon>
        <taxon>Micromonosporaceae</taxon>
        <taxon>Paractinoplanes</taxon>
    </lineage>
</organism>
<evidence type="ECO:0008006" key="3">
    <source>
        <dbReference type="Google" id="ProtNLM"/>
    </source>
</evidence>
<dbReference type="RefSeq" id="WP_215791370.1">
    <property type="nucleotide sequence ID" value="NZ_JAHKKG010000008.1"/>
</dbReference>
<accession>A0ABS5YVL9</accession>
<proteinExistence type="predicted"/>
<name>A0ABS5YVL9_9ACTN</name>
<keyword evidence="2" id="KW-1185">Reference proteome</keyword>
<dbReference type="Proteomes" id="UP001519654">
    <property type="component" value="Unassembled WGS sequence"/>
</dbReference>
<dbReference type="SUPFAM" id="SSF55469">
    <property type="entry name" value="FMN-dependent nitroreductase-like"/>
    <property type="match status" value="1"/>
</dbReference>
<evidence type="ECO:0000313" key="2">
    <source>
        <dbReference type="Proteomes" id="UP001519654"/>
    </source>
</evidence>
<sequence length="82" mass="8952">MEFRDALRGRRMVRDYRTDPATRAALAAVAGLPGDVAVAGVMTLGYPADDPGVPTAKVARRRKPLDELVTWRRDGQGGREQC</sequence>
<comment type="caution">
    <text evidence="1">The sequence shown here is derived from an EMBL/GenBank/DDBJ whole genome shotgun (WGS) entry which is preliminary data.</text>
</comment>
<dbReference type="EMBL" id="JAHKKG010000008">
    <property type="protein sequence ID" value="MBU2667116.1"/>
    <property type="molecule type" value="Genomic_DNA"/>
</dbReference>
<evidence type="ECO:0000313" key="1">
    <source>
        <dbReference type="EMBL" id="MBU2667116.1"/>
    </source>
</evidence>
<reference evidence="1 2" key="1">
    <citation type="submission" date="2021-06" db="EMBL/GenBank/DDBJ databases">
        <title>Actinoplanes lichenicola sp. nov., and Actinoplanes ovalisporus sp. nov., isolated from lichen in Thailand.</title>
        <authorList>
            <person name="Saeng-In P."/>
            <person name="Kanchanasin P."/>
            <person name="Yuki M."/>
            <person name="Kudo T."/>
            <person name="Ohkuma M."/>
            <person name="Phongsopitanun W."/>
            <person name="Tanasupawat S."/>
        </authorList>
    </citation>
    <scope>NUCLEOTIDE SEQUENCE [LARGE SCALE GENOMIC DNA]</scope>
    <source>
        <strain evidence="1 2">NBRC 110975</strain>
    </source>
</reference>